<keyword evidence="1" id="KW-0472">Membrane</keyword>
<dbReference type="CDD" id="cd00995">
    <property type="entry name" value="PBP2_NikA_DppA_OppA_like"/>
    <property type="match status" value="1"/>
</dbReference>
<evidence type="ECO:0000256" key="1">
    <source>
        <dbReference type="SAM" id="Phobius"/>
    </source>
</evidence>
<sequence>MDNKIAFAIILVVIVISGFSTYALYKLRTEANRYTINELKIAISTDITTIDINYATGISDFEVLGKVYESLFRIDYNSTSKKLIYIPWLVKSYIQVNDTYWLFILKNNIKFHNNEELTAWDVKASIERAMSISPIGKMLLRDAYGNPIIENIAVYNATVFAVKLKAPFTPLIEHLAHLSIAIMPRDIAEKYQDRKIEDLLDVIGTGPYRIIEYVRGQYIKLQRFNQYWNGKQSIESILYMIIPDHNTRIAALEAGQADIAVGIPPDMVPRLESKGFKIYNETGVRFVIAAINTERIPNIKIRQAMNYAINKKAIVDRVLNGYAVVANSIVSPIFPGAASLEEYIYSIEKARKLIEEAGGLNKTLTLLVSTRSPKDIEVAQIIQSYLSEAGIKIEIQTMEHTAFLKKVFTDHDFDLAIYGPSPSSLYYALTYWRTGAALNAPLYSNSKVDHLLNEVAKESDANRRLEIYRDIQEIIWSECPAIWLYYENVIVATKPGLEGLKILPFQILILDNLYVKG</sequence>
<keyword evidence="1" id="KW-0812">Transmembrane</keyword>
<keyword evidence="1" id="KW-1133">Transmembrane helix</keyword>
<feature type="transmembrane region" description="Helical" evidence="1">
    <location>
        <begin position="6"/>
        <end position="25"/>
    </location>
</feature>
<dbReference type="GO" id="GO:0043190">
    <property type="term" value="C:ATP-binding cassette (ABC) transporter complex"/>
    <property type="evidence" value="ECO:0007669"/>
    <property type="project" value="InterPro"/>
</dbReference>
<dbReference type="InterPro" id="IPR000914">
    <property type="entry name" value="SBP_5_dom"/>
</dbReference>
<evidence type="ECO:0000313" key="3">
    <source>
        <dbReference type="EMBL" id="HGV66787.1"/>
    </source>
</evidence>
<dbReference type="Gene3D" id="3.10.105.10">
    <property type="entry name" value="Dipeptide-binding Protein, Domain 3"/>
    <property type="match status" value="1"/>
</dbReference>
<dbReference type="Pfam" id="PF00496">
    <property type="entry name" value="SBP_bac_5"/>
    <property type="match status" value="1"/>
</dbReference>
<dbReference type="PIRSF" id="PIRSF002741">
    <property type="entry name" value="MppA"/>
    <property type="match status" value="1"/>
</dbReference>
<dbReference type="GO" id="GO:1904680">
    <property type="term" value="F:peptide transmembrane transporter activity"/>
    <property type="evidence" value="ECO:0007669"/>
    <property type="project" value="TreeGrafter"/>
</dbReference>
<reference evidence="3" key="1">
    <citation type="journal article" date="2020" name="mSystems">
        <title>Genome- and Community-Level Interaction Insights into Carbon Utilization and Element Cycling Functions of Hydrothermarchaeota in Hydrothermal Sediment.</title>
        <authorList>
            <person name="Zhou Z."/>
            <person name="Liu Y."/>
            <person name="Xu W."/>
            <person name="Pan J."/>
            <person name="Luo Z.H."/>
            <person name="Li M."/>
        </authorList>
    </citation>
    <scope>NUCLEOTIDE SEQUENCE [LARGE SCALE GENOMIC DNA]</scope>
    <source>
        <strain evidence="3">SpSt-721</strain>
    </source>
</reference>
<evidence type="ECO:0000259" key="2">
    <source>
        <dbReference type="Pfam" id="PF00496"/>
    </source>
</evidence>
<dbReference type="PANTHER" id="PTHR30290">
    <property type="entry name" value="PERIPLASMIC BINDING COMPONENT OF ABC TRANSPORTER"/>
    <property type="match status" value="1"/>
</dbReference>
<gene>
    <name evidence="3" type="ORF">ENV02_03105</name>
</gene>
<dbReference type="Gene3D" id="3.40.190.10">
    <property type="entry name" value="Periplasmic binding protein-like II"/>
    <property type="match status" value="1"/>
</dbReference>
<dbReference type="EMBL" id="DTET01000153">
    <property type="protein sequence ID" value="HGV66787.1"/>
    <property type="molecule type" value="Genomic_DNA"/>
</dbReference>
<dbReference type="GO" id="GO:0015833">
    <property type="term" value="P:peptide transport"/>
    <property type="evidence" value="ECO:0007669"/>
    <property type="project" value="TreeGrafter"/>
</dbReference>
<organism evidence="3">
    <name type="scientific">Ignisphaera aggregans</name>
    <dbReference type="NCBI Taxonomy" id="334771"/>
    <lineage>
        <taxon>Archaea</taxon>
        <taxon>Thermoproteota</taxon>
        <taxon>Thermoprotei</taxon>
        <taxon>Desulfurococcales</taxon>
        <taxon>Desulfurococcaceae</taxon>
        <taxon>Ignisphaera</taxon>
    </lineage>
</organism>
<dbReference type="SUPFAM" id="SSF53850">
    <property type="entry name" value="Periplasmic binding protein-like II"/>
    <property type="match status" value="1"/>
</dbReference>
<dbReference type="InterPro" id="IPR030678">
    <property type="entry name" value="Peptide/Ni-bd"/>
</dbReference>
<name>A0A7J3QE99_9CREN</name>
<feature type="domain" description="Solute-binding protein family 5" evidence="2">
    <location>
        <begin position="86"/>
        <end position="423"/>
    </location>
</feature>
<comment type="caution">
    <text evidence="3">The sequence shown here is derived from an EMBL/GenBank/DDBJ whole genome shotgun (WGS) entry which is preliminary data.</text>
</comment>
<dbReference type="AlphaFoldDB" id="A0A7J3QE99"/>
<dbReference type="GO" id="GO:0042597">
    <property type="term" value="C:periplasmic space"/>
    <property type="evidence" value="ECO:0007669"/>
    <property type="project" value="UniProtKB-ARBA"/>
</dbReference>
<protein>
    <submittedName>
        <fullName evidence="3">ABC transporter substrate-binding protein</fullName>
    </submittedName>
</protein>
<accession>A0A7J3QE99</accession>
<dbReference type="InterPro" id="IPR039424">
    <property type="entry name" value="SBP_5"/>
</dbReference>
<proteinExistence type="predicted"/>